<reference evidence="1" key="1">
    <citation type="journal article" date="2015" name="Proc. Natl. Acad. Sci. U.S.A.">
        <title>Networks of energetic and metabolic interactions define dynamics in microbial communities.</title>
        <authorList>
            <person name="Embree M."/>
            <person name="Liu J.K."/>
            <person name="Al-Bassam M.M."/>
            <person name="Zengler K."/>
        </authorList>
    </citation>
    <scope>NUCLEOTIDE SEQUENCE</scope>
</reference>
<name>A0A0W8F802_9ZZZZ</name>
<sequence>MLAAAKGVSMGSSIANEAYVFTETDKTKSKWVARVYQDFLRRTGRPKTTLRGLFYHALQMKDSEYPICGGFVGEIRIMRPYHEQDGLKLLKWARKSKAMGFVSPEAIIEETSGEGSFLPADMQANDRTDGQMRSAPATEVWLNKPSLSSLLIPICKKHGIALIWFDGRPSKEAIANLFARTCAQTTILTLSDLSPKDAFFAQELADLIKGSRPVGHSASIEVKSIGLVPDQIGLLKIPFVHGNRGQREEEERYERYLKKCSLDPKKVAELDALEVYYPGGVAAFLVDALSRYLRGDI</sequence>
<evidence type="ECO:0000313" key="1">
    <source>
        <dbReference type="EMBL" id="KUG17003.1"/>
    </source>
</evidence>
<dbReference type="EMBL" id="LNQE01001470">
    <property type="protein sequence ID" value="KUG17003.1"/>
    <property type="molecule type" value="Genomic_DNA"/>
</dbReference>
<gene>
    <name evidence="1" type="ORF">ASZ90_013324</name>
</gene>
<dbReference type="AlphaFoldDB" id="A0A0W8F802"/>
<accession>A0A0W8F802</accession>
<organism evidence="1">
    <name type="scientific">hydrocarbon metagenome</name>
    <dbReference type="NCBI Taxonomy" id="938273"/>
    <lineage>
        <taxon>unclassified sequences</taxon>
        <taxon>metagenomes</taxon>
        <taxon>ecological metagenomes</taxon>
    </lineage>
</organism>
<protein>
    <submittedName>
        <fullName evidence="1">Uncharacterized protein</fullName>
    </submittedName>
</protein>
<proteinExistence type="predicted"/>
<comment type="caution">
    <text evidence="1">The sequence shown here is derived from an EMBL/GenBank/DDBJ whole genome shotgun (WGS) entry which is preliminary data.</text>
</comment>